<name>A0AAX4PFV7_9CHLO</name>
<evidence type="ECO:0000259" key="3">
    <source>
        <dbReference type="Pfam" id="PF21329"/>
    </source>
</evidence>
<dbReference type="Gene3D" id="1.20.120.290">
    <property type="entry name" value="Oxygen-evolving enhancer protein 3 (PsbQ), four-helix up-down bundle"/>
    <property type="match status" value="1"/>
</dbReference>
<dbReference type="Gene3D" id="2.40.100.10">
    <property type="entry name" value="Cyclophilin-like"/>
    <property type="match status" value="1"/>
</dbReference>
<gene>
    <name evidence="4" type="ORF">HKI87_11g65030</name>
</gene>
<evidence type="ECO:0000313" key="5">
    <source>
        <dbReference type="Proteomes" id="UP001472866"/>
    </source>
</evidence>
<dbReference type="Pfam" id="PF21329">
    <property type="entry name" value="CYP38_PsbQ-like"/>
    <property type="match status" value="1"/>
</dbReference>
<organism evidence="4 5">
    <name type="scientific">Chloropicon roscoffensis</name>
    <dbReference type="NCBI Taxonomy" id="1461544"/>
    <lineage>
        <taxon>Eukaryota</taxon>
        <taxon>Viridiplantae</taxon>
        <taxon>Chlorophyta</taxon>
        <taxon>Chloropicophyceae</taxon>
        <taxon>Chloropicales</taxon>
        <taxon>Chloropicaceae</taxon>
        <taxon>Chloropicon</taxon>
    </lineage>
</organism>
<dbReference type="InterPro" id="IPR044259">
    <property type="entry name" value="CYP37-like"/>
</dbReference>
<evidence type="ECO:0000256" key="1">
    <source>
        <dbReference type="ARBA" id="ARBA00023078"/>
    </source>
</evidence>
<dbReference type="PANTHER" id="PTHR47318:SF1">
    <property type="entry name" value="PEPTIDYL-PROLYL CIS-TRANS ISOMERASE CYP37, CHLOROPLASTIC"/>
    <property type="match status" value="1"/>
</dbReference>
<dbReference type="InterPro" id="IPR048563">
    <property type="entry name" value="CYP38_PsbQ-like"/>
</dbReference>
<dbReference type="EMBL" id="CP151511">
    <property type="protein sequence ID" value="WZN64946.1"/>
    <property type="molecule type" value="Genomic_DNA"/>
</dbReference>
<dbReference type="InterPro" id="IPR023222">
    <property type="entry name" value="PsbQ-like_dom_sf"/>
</dbReference>
<evidence type="ECO:0000256" key="2">
    <source>
        <dbReference type="SAM" id="MobiDB-lite"/>
    </source>
</evidence>
<keyword evidence="1" id="KW-0793">Thylakoid</keyword>
<dbReference type="InterPro" id="IPR029000">
    <property type="entry name" value="Cyclophilin-like_dom_sf"/>
</dbReference>
<dbReference type="SUPFAM" id="SSF50891">
    <property type="entry name" value="Cyclophilin-like"/>
    <property type="match status" value="1"/>
</dbReference>
<dbReference type="PANTHER" id="PTHR47318">
    <property type="entry name" value="PEPTIDYL-PROLYL CIS-TRANS ISOMERASE CYP37, CHLOROPLASTIC"/>
    <property type="match status" value="1"/>
</dbReference>
<dbReference type="Proteomes" id="UP001472866">
    <property type="component" value="Chromosome 11"/>
</dbReference>
<proteinExistence type="predicted"/>
<sequence length="451" mass="48755">MSSTITKNVAVTSGLVGSGRVRSRFSSVPPRASRREDAVARDDHHPRPLARWAAALCALVQVATAPLALPPPAQAILKGNPNAKIPRNPEAALRRSTPVVNREVRDVQAKLEEVAALLRIPQRKQWDKMQRLLEECREQILSPDGRNAILRDVASPSQAESAAEDLSSLDVALGQCLRGVAYKDASYCGKYLNAALGCVNSVALSQVAGLPYSLPVSLRKTWPVLTGRAQLRLTIRKNPKSNRQYVLDQETRQDTVGELLIDLDGFSAPLTSGQLLSNAKEGRYDGVEIAQDLNGTALLVNAKARGALAALRAPPVEVGETGETAEAPGAMDDSRRALPLEIFQTGEFEPFYNQQLDVLDMEYPILPMSIFGAVVMSHDANDANRSSDRDWFIYKFDESMGGLAGLSFDEGQFSVVGYVTGGSDLIGQVEGGDTLEKVEILSGGDRLRQPA</sequence>
<feature type="compositionally biased region" description="Basic and acidic residues" evidence="2">
    <location>
        <begin position="33"/>
        <end position="44"/>
    </location>
</feature>
<protein>
    <submittedName>
        <fullName evidence="4">Cyclophilin-type peptidyl-prolyl cis-trans isomerase</fullName>
    </submittedName>
</protein>
<keyword evidence="5" id="KW-1185">Reference proteome</keyword>
<feature type="compositionally biased region" description="Low complexity" evidence="2">
    <location>
        <begin position="20"/>
        <end position="31"/>
    </location>
</feature>
<feature type="region of interest" description="Disordered" evidence="2">
    <location>
        <begin position="20"/>
        <end position="44"/>
    </location>
</feature>
<keyword evidence="4" id="KW-0413">Isomerase</keyword>
<dbReference type="AlphaFoldDB" id="A0AAX4PFV7"/>
<dbReference type="GO" id="GO:0016853">
    <property type="term" value="F:isomerase activity"/>
    <property type="evidence" value="ECO:0007669"/>
    <property type="project" value="UniProtKB-KW"/>
</dbReference>
<evidence type="ECO:0000313" key="4">
    <source>
        <dbReference type="EMBL" id="WZN64946.1"/>
    </source>
</evidence>
<feature type="domain" description="Peptidyl-prolyl cis-trans isomerase CYP38-like PsbQ-like" evidence="3">
    <location>
        <begin position="88"/>
        <end position="196"/>
    </location>
</feature>
<accession>A0AAX4PFV7</accession>
<reference evidence="4 5" key="1">
    <citation type="submission" date="2024-03" db="EMBL/GenBank/DDBJ databases">
        <title>Complete genome sequence of the green alga Chloropicon roscoffensis RCC1871.</title>
        <authorList>
            <person name="Lemieux C."/>
            <person name="Pombert J.-F."/>
            <person name="Otis C."/>
            <person name="Turmel M."/>
        </authorList>
    </citation>
    <scope>NUCLEOTIDE SEQUENCE [LARGE SCALE GENOMIC DNA]</scope>
    <source>
        <strain evidence="4 5">RCC1871</strain>
    </source>
</reference>